<accession>A0A392S219</accession>
<evidence type="ECO:0000313" key="1">
    <source>
        <dbReference type="EMBL" id="MCI41896.1"/>
    </source>
</evidence>
<comment type="caution">
    <text evidence="1">The sequence shown here is derived from an EMBL/GenBank/DDBJ whole genome shotgun (WGS) entry which is preliminary data.</text>
</comment>
<protein>
    <submittedName>
        <fullName evidence="1">Uncharacterized protein</fullName>
    </submittedName>
</protein>
<sequence>MRSTYPQGLLVDPLKPWRSEPTYGDKCSLSRPNTLKRDVYMMSQELPSSTKILWTSKFAMLARISSGMEEFAAPPGSSSG</sequence>
<organism evidence="1 2">
    <name type="scientific">Trifolium medium</name>
    <dbReference type="NCBI Taxonomy" id="97028"/>
    <lineage>
        <taxon>Eukaryota</taxon>
        <taxon>Viridiplantae</taxon>
        <taxon>Streptophyta</taxon>
        <taxon>Embryophyta</taxon>
        <taxon>Tracheophyta</taxon>
        <taxon>Spermatophyta</taxon>
        <taxon>Magnoliopsida</taxon>
        <taxon>eudicotyledons</taxon>
        <taxon>Gunneridae</taxon>
        <taxon>Pentapetalae</taxon>
        <taxon>rosids</taxon>
        <taxon>fabids</taxon>
        <taxon>Fabales</taxon>
        <taxon>Fabaceae</taxon>
        <taxon>Papilionoideae</taxon>
        <taxon>50 kb inversion clade</taxon>
        <taxon>NPAAA clade</taxon>
        <taxon>Hologalegina</taxon>
        <taxon>IRL clade</taxon>
        <taxon>Trifolieae</taxon>
        <taxon>Trifolium</taxon>
    </lineage>
</organism>
<keyword evidence="2" id="KW-1185">Reference proteome</keyword>
<dbReference type="EMBL" id="LXQA010297673">
    <property type="protein sequence ID" value="MCI41896.1"/>
    <property type="molecule type" value="Genomic_DNA"/>
</dbReference>
<dbReference type="AlphaFoldDB" id="A0A392S219"/>
<name>A0A392S219_9FABA</name>
<reference evidence="1 2" key="1">
    <citation type="journal article" date="2018" name="Front. Plant Sci.">
        <title>Red Clover (Trifolium pratense) and Zigzag Clover (T. medium) - A Picture of Genomic Similarities and Differences.</title>
        <authorList>
            <person name="Dluhosova J."/>
            <person name="Istvanek J."/>
            <person name="Nedelnik J."/>
            <person name="Repkova J."/>
        </authorList>
    </citation>
    <scope>NUCLEOTIDE SEQUENCE [LARGE SCALE GENOMIC DNA]</scope>
    <source>
        <strain evidence="2">cv. 10/8</strain>
        <tissue evidence="1">Leaf</tissue>
    </source>
</reference>
<dbReference type="Proteomes" id="UP000265520">
    <property type="component" value="Unassembled WGS sequence"/>
</dbReference>
<proteinExistence type="predicted"/>
<evidence type="ECO:0000313" key="2">
    <source>
        <dbReference type="Proteomes" id="UP000265520"/>
    </source>
</evidence>